<proteinExistence type="predicted"/>
<keyword evidence="4" id="KW-1185">Reference proteome</keyword>
<gene>
    <name evidence="3" type="ORF">V1477_010162</name>
</gene>
<sequence>MEIPGASHTRSWFKSQLRQQPTCVHQGNSDDTLPRATRLRIPRNLRSICLFNLRCHKSYGQHDKRSYQVHDEKKKTKKRWSSKITSYKRNNSRFYIGITSVEHVPGMVKVLNSRVNFKQQVERVTDKATKVAAVLKFGNEESSPSFNSSRGLCEELKTASLPSAMVKVTVFVLFALFSKGIIGLCQSLFSIDERELAESSAVQLGSVESAAMISGIITFFAKVPMTTIANALTRDEIERYQIQEGLKEVPNEALTPDNLVTSDENWIALNNLPL</sequence>
<accession>A0ABD2C7R7</accession>
<evidence type="ECO:0000313" key="4">
    <source>
        <dbReference type="Proteomes" id="UP001607303"/>
    </source>
</evidence>
<feature type="transmembrane region" description="Helical" evidence="2">
    <location>
        <begin position="168"/>
        <end position="189"/>
    </location>
</feature>
<keyword evidence="2" id="KW-0812">Transmembrane</keyword>
<dbReference type="Proteomes" id="UP001607303">
    <property type="component" value="Unassembled WGS sequence"/>
</dbReference>
<feature type="region of interest" description="Disordered" evidence="1">
    <location>
        <begin position="1"/>
        <end position="34"/>
    </location>
</feature>
<protein>
    <submittedName>
        <fullName evidence="3">Uncharacterized protein</fullName>
    </submittedName>
</protein>
<evidence type="ECO:0000256" key="2">
    <source>
        <dbReference type="SAM" id="Phobius"/>
    </source>
</evidence>
<comment type="caution">
    <text evidence="3">The sequence shown here is derived from an EMBL/GenBank/DDBJ whole genome shotgun (WGS) entry which is preliminary data.</text>
</comment>
<dbReference type="EMBL" id="JAYRBN010000059">
    <property type="protein sequence ID" value="KAL2741101.1"/>
    <property type="molecule type" value="Genomic_DNA"/>
</dbReference>
<feature type="transmembrane region" description="Helical" evidence="2">
    <location>
        <begin position="209"/>
        <end position="232"/>
    </location>
</feature>
<evidence type="ECO:0000256" key="1">
    <source>
        <dbReference type="SAM" id="MobiDB-lite"/>
    </source>
</evidence>
<reference evidence="3 4" key="1">
    <citation type="journal article" date="2024" name="Ann. Entomol. Soc. Am.">
        <title>Genomic analyses of the southern and eastern yellowjacket wasps (Hymenoptera: Vespidae) reveal evolutionary signatures of social life.</title>
        <authorList>
            <person name="Catto M.A."/>
            <person name="Caine P.B."/>
            <person name="Orr S.E."/>
            <person name="Hunt B.G."/>
            <person name="Goodisman M.A.D."/>
        </authorList>
    </citation>
    <scope>NUCLEOTIDE SEQUENCE [LARGE SCALE GENOMIC DNA]</scope>
    <source>
        <strain evidence="3">232</strain>
        <tissue evidence="3">Head and thorax</tissue>
    </source>
</reference>
<dbReference type="AlphaFoldDB" id="A0ABD2C7R7"/>
<evidence type="ECO:0000313" key="3">
    <source>
        <dbReference type="EMBL" id="KAL2741101.1"/>
    </source>
</evidence>
<feature type="compositionally biased region" description="Polar residues" evidence="1">
    <location>
        <begin position="8"/>
        <end position="31"/>
    </location>
</feature>
<organism evidence="3 4">
    <name type="scientific">Vespula maculifrons</name>
    <name type="common">Eastern yellow jacket</name>
    <name type="synonym">Wasp</name>
    <dbReference type="NCBI Taxonomy" id="7453"/>
    <lineage>
        <taxon>Eukaryota</taxon>
        <taxon>Metazoa</taxon>
        <taxon>Ecdysozoa</taxon>
        <taxon>Arthropoda</taxon>
        <taxon>Hexapoda</taxon>
        <taxon>Insecta</taxon>
        <taxon>Pterygota</taxon>
        <taxon>Neoptera</taxon>
        <taxon>Endopterygota</taxon>
        <taxon>Hymenoptera</taxon>
        <taxon>Apocrita</taxon>
        <taxon>Aculeata</taxon>
        <taxon>Vespoidea</taxon>
        <taxon>Vespidae</taxon>
        <taxon>Vespinae</taxon>
        <taxon>Vespula</taxon>
    </lineage>
</organism>
<keyword evidence="2" id="KW-1133">Transmembrane helix</keyword>
<name>A0ABD2C7R7_VESMC</name>
<keyword evidence="2" id="KW-0472">Membrane</keyword>